<dbReference type="RefSeq" id="WP_106331046.1">
    <property type="nucleotide sequence ID" value="NZ_BOMO01000186.1"/>
</dbReference>
<dbReference type="GO" id="GO:0003677">
    <property type="term" value="F:DNA binding"/>
    <property type="evidence" value="ECO:0007669"/>
    <property type="project" value="UniProtKB-KW"/>
</dbReference>
<feature type="domain" description="HTH luxR-type" evidence="6">
    <location>
        <begin position="149"/>
        <end position="214"/>
    </location>
</feature>
<dbReference type="Pfam" id="PF00196">
    <property type="entry name" value="GerE"/>
    <property type="match status" value="1"/>
</dbReference>
<evidence type="ECO:0000313" key="8">
    <source>
        <dbReference type="EMBL" id="PRX05990.1"/>
    </source>
</evidence>
<dbReference type="InterPro" id="IPR011006">
    <property type="entry name" value="CheY-like_superfamily"/>
</dbReference>
<name>A0A2T0JEJ8_9ACTN</name>
<dbReference type="SUPFAM" id="SSF46894">
    <property type="entry name" value="C-terminal effector domain of the bipartite response regulators"/>
    <property type="match status" value="1"/>
</dbReference>
<dbReference type="SMART" id="SM00421">
    <property type="entry name" value="HTH_LUXR"/>
    <property type="match status" value="1"/>
</dbReference>
<dbReference type="CDD" id="cd17535">
    <property type="entry name" value="REC_NarL-like"/>
    <property type="match status" value="1"/>
</dbReference>
<evidence type="ECO:0000256" key="2">
    <source>
        <dbReference type="ARBA" id="ARBA00023015"/>
    </source>
</evidence>
<dbReference type="PROSITE" id="PS50043">
    <property type="entry name" value="HTH_LUXR_2"/>
    <property type="match status" value="1"/>
</dbReference>
<dbReference type="SMART" id="SM00448">
    <property type="entry name" value="REC"/>
    <property type="match status" value="1"/>
</dbReference>
<keyword evidence="1 5" id="KW-0597">Phosphoprotein</keyword>
<dbReference type="InterPro" id="IPR000792">
    <property type="entry name" value="Tscrpt_reg_LuxR_C"/>
</dbReference>
<feature type="domain" description="Response regulatory" evidence="7">
    <location>
        <begin position="4"/>
        <end position="122"/>
    </location>
</feature>
<keyword evidence="4" id="KW-0804">Transcription</keyword>
<dbReference type="AlphaFoldDB" id="A0A2T0JEJ8"/>
<dbReference type="PANTHER" id="PTHR43214">
    <property type="entry name" value="TWO-COMPONENT RESPONSE REGULATOR"/>
    <property type="match status" value="1"/>
</dbReference>
<evidence type="ECO:0000259" key="7">
    <source>
        <dbReference type="PROSITE" id="PS50110"/>
    </source>
</evidence>
<dbReference type="InterPro" id="IPR039420">
    <property type="entry name" value="WalR-like"/>
</dbReference>
<dbReference type="PANTHER" id="PTHR43214:SF24">
    <property type="entry name" value="TRANSCRIPTIONAL REGULATORY PROTEIN NARL-RELATED"/>
    <property type="match status" value="1"/>
</dbReference>
<evidence type="ECO:0000256" key="3">
    <source>
        <dbReference type="ARBA" id="ARBA00023125"/>
    </source>
</evidence>
<evidence type="ECO:0000256" key="4">
    <source>
        <dbReference type="ARBA" id="ARBA00023163"/>
    </source>
</evidence>
<dbReference type="Pfam" id="PF00072">
    <property type="entry name" value="Response_reg"/>
    <property type="match status" value="1"/>
</dbReference>
<dbReference type="PROSITE" id="PS50110">
    <property type="entry name" value="RESPONSE_REGULATORY"/>
    <property type="match status" value="1"/>
</dbReference>
<keyword evidence="3 8" id="KW-0238">DNA-binding</keyword>
<dbReference type="CDD" id="cd06170">
    <property type="entry name" value="LuxR_C_like"/>
    <property type="match status" value="1"/>
</dbReference>
<protein>
    <submittedName>
        <fullName evidence="8">DNA-binding NarL/FixJ family response regulator</fullName>
    </submittedName>
</protein>
<comment type="caution">
    <text evidence="8">The sequence shown here is derived from an EMBL/GenBank/DDBJ whole genome shotgun (WGS) entry which is preliminary data.</text>
</comment>
<dbReference type="Gene3D" id="3.40.50.2300">
    <property type="match status" value="1"/>
</dbReference>
<evidence type="ECO:0000259" key="6">
    <source>
        <dbReference type="PROSITE" id="PS50043"/>
    </source>
</evidence>
<reference evidence="8 9" key="1">
    <citation type="submission" date="2018-03" db="EMBL/GenBank/DDBJ databases">
        <title>Genomic Encyclopedia of Archaeal and Bacterial Type Strains, Phase II (KMG-II): from individual species to whole genera.</title>
        <authorList>
            <person name="Goeker M."/>
        </authorList>
    </citation>
    <scope>NUCLEOTIDE SEQUENCE [LARGE SCALE GENOMIC DNA]</scope>
    <source>
        <strain evidence="8 9">DSM 43146</strain>
    </source>
</reference>
<dbReference type="PRINTS" id="PR00038">
    <property type="entry name" value="HTHLUXR"/>
</dbReference>
<proteinExistence type="predicted"/>
<dbReference type="GO" id="GO:0006355">
    <property type="term" value="P:regulation of DNA-templated transcription"/>
    <property type="evidence" value="ECO:0007669"/>
    <property type="project" value="InterPro"/>
</dbReference>
<feature type="modified residue" description="4-aspartylphosphate" evidence="5">
    <location>
        <position position="55"/>
    </location>
</feature>
<dbReference type="OrthoDB" id="9808843at2"/>
<evidence type="ECO:0000256" key="5">
    <source>
        <dbReference type="PROSITE-ProRule" id="PRU00169"/>
    </source>
</evidence>
<organism evidence="8 9">
    <name type="scientific">Actinoplanes italicus</name>
    <dbReference type="NCBI Taxonomy" id="113567"/>
    <lineage>
        <taxon>Bacteria</taxon>
        <taxon>Bacillati</taxon>
        <taxon>Actinomycetota</taxon>
        <taxon>Actinomycetes</taxon>
        <taxon>Micromonosporales</taxon>
        <taxon>Micromonosporaceae</taxon>
        <taxon>Actinoplanes</taxon>
    </lineage>
</organism>
<sequence length="217" mass="23210">MTIRVLIADDQGIVRAGLSTILNGSPGVEVIGEAADGRTAVALARRFRPDVCLFDIRMPVLDGIEATRLLAGPDVADPIAVVVITTFDTDEYIYGALRAGARGFLLKGAEPDQLLQAINAAVRGDALIDPAVTARLLATFATGGPATTPFHPVDALTDREEHVLGRVALGRTNAEIARELHISMSTVKFHLTGLMTKLGARNRVELAMWAYQTKRVT</sequence>
<dbReference type="InterPro" id="IPR016032">
    <property type="entry name" value="Sig_transdc_resp-reg_C-effctor"/>
</dbReference>
<accession>A0A2T0JEJ8</accession>
<dbReference type="EMBL" id="PVMZ01000044">
    <property type="protein sequence ID" value="PRX05990.1"/>
    <property type="molecule type" value="Genomic_DNA"/>
</dbReference>
<keyword evidence="9" id="KW-1185">Reference proteome</keyword>
<dbReference type="InterPro" id="IPR001789">
    <property type="entry name" value="Sig_transdc_resp-reg_receiver"/>
</dbReference>
<evidence type="ECO:0000256" key="1">
    <source>
        <dbReference type="ARBA" id="ARBA00022553"/>
    </source>
</evidence>
<dbReference type="SUPFAM" id="SSF52172">
    <property type="entry name" value="CheY-like"/>
    <property type="match status" value="1"/>
</dbReference>
<gene>
    <name evidence="8" type="ORF">CLV67_14414</name>
</gene>
<dbReference type="GO" id="GO:0000160">
    <property type="term" value="P:phosphorelay signal transduction system"/>
    <property type="evidence" value="ECO:0007669"/>
    <property type="project" value="InterPro"/>
</dbReference>
<keyword evidence="2" id="KW-0805">Transcription regulation</keyword>
<dbReference type="InterPro" id="IPR058245">
    <property type="entry name" value="NreC/VraR/RcsB-like_REC"/>
</dbReference>
<dbReference type="Proteomes" id="UP000239415">
    <property type="component" value="Unassembled WGS sequence"/>
</dbReference>
<evidence type="ECO:0000313" key="9">
    <source>
        <dbReference type="Proteomes" id="UP000239415"/>
    </source>
</evidence>